<evidence type="ECO:0000313" key="2">
    <source>
        <dbReference type="EMBL" id="MXU83240.1"/>
    </source>
</evidence>
<feature type="chain" id="PRO_5025643989" evidence="1">
    <location>
        <begin position="19"/>
        <end position="74"/>
    </location>
</feature>
<protein>
    <submittedName>
        <fullName evidence="2">Putative secreted protein</fullName>
    </submittedName>
</protein>
<dbReference type="AlphaFoldDB" id="A0A6B0U3F9"/>
<sequence>MLGLFLFTLFTVWSYGLTGSSMSIPLNRMAIHICAHATPIRDERRGHSFGLIPFMALDSFKLRSPSKLRLQLKL</sequence>
<reference evidence="2" key="1">
    <citation type="submission" date="2019-12" db="EMBL/GenBank/DDBJ databases">
        <title>An insight into the sialome of adult female Ixodes ricinus ticks feeding for 6 days.</title>
        <authorList>
            <person name="Perner J."/>
            <person name="Ribeiro J.M.C."/>
        </authorList>
    </citation>
    <scope>NUCLEOTIDE SEQUENCE</scope>
    <source>
        <strain evidence="2">Semi-engorged</strain>
        <tissue evidence="2">Salivary glands</tissue>
    </source>
</reference>
<evidence type="ECO:0000256" key="1">
    <source>
        <dbReference type="SAM" id="SignalP"/>
    </source>
</evidence>
<proteinExistence type="predicted"/>
<dbReference type="EMBL" id="GIFC01001157">
    <property type="protein sequence ID" value="MXU83240.1"/>
    <property type="molecule type" value="Transcribed_RNA"/>
</dbReference>
<accession>A0A6B0U3F9</accession>
<feature type="signal peptide" evidence="1">
    <location>
        <begin position="1"/>
        <end position="18"/>
    </location>
</feature>
<keyword evidence="1" id="KW-0732">Signal</keyword>
<organism evidence="2">
    <name type="scientific">Ixodes ricinus</name>
    <name type="common">Common tick</name>
    <name type="synonym">Acarus ricinus</name>
    <dbReference type="NCBI Taxonomy" id="34613"/>
    <lineage>
        <taxon>Eukaryota</taxon>
        <taxon>Metazoa</taxon>
        <taxon>Ecdysozoa</taxon>
        <taxon>Arthropoda</taxon>
        <taxon>Chelicerata</taxon>
        <taxon>Arachnida</taxon>
        <taxon>Acari</taxon>
        <taxon>Parasitiformes</taxon>
        <taxon>Ixodida</taxon>
        <taxon>Ixodoidea</taxon>
        <taxon>Ixodidae</taxon>
        <taxon>Ixodinae</taxon>
        <taxon>Ixodes</taxon>
    </lineage>
</organism>
<name>A0A6B0U3F9_IXORI</name>